<comment type="caution">
    <text evidence="19">The sequence shown here is derived from an EMBL/GenBank/DDBJ whole genome shotgun (WGS) entry which is preliminary data.</text>
</comment>
<evidence type="ECO:0000256" key="8">
    <source>
        <dbReference type="ARBA" id="ARBA00022729"/>
    </source>
</evidence>
<evidence type="ECO:0000259" key="17">
    <source>
        <dbReference type="Pfam" id="PF05730"/>
    </source>
</evidence>
<evidence type="ECO:0000256" key="2">
    <source>
        <dbReference type="ARBA" id="ARBA00004589"/>
    </source>
</evidence>
<dbReference type="OrthoDB" id="2496787at2759"/>
<dbReference type="Pfam" id="PF05730">
    <property type="entry name" value="CFEM"/>
    <property type="match status" value="1"/>
</dbReference>
<dbReference type="PANTHER" id="PTHR33048">
    <property type="entry name" value="PTH11-LIKE INTEGRAL MEMBRANE PROTEIN (AFU_ORTHOLOGUE AFUA_5G11245)"/>
    <property type="match status" value="1"/>
</dbReference>
<dbReference type="AlphaFoldDB" id="A0A8H4LFB0"/>
<proteinExistence type="inferred from homology"/>
<gene>
    <name evidence="19" type="ORF">FALBO_6054</name>
</gene>
<feature type="transmembrane region" description="Helical" evidence="15">
    <location>
        <begin position="296"/>
        <end position="322"/>
    </location>
</feature>
<evidence type="ECO:0000256" key="4">
    <source>
        <dbReference type="ARBA" id="ARBA00010031"/>
    </source>
</evidence>
<dbReference type="Proteomes" id="UP000554235">
    <property type="component" value="Unassembled WGS sequence"/>
</dbReference>
<keyword evidence="20" id="KW-1185">Reference proteome</keyword>
<feature type="domain" description="CFEM" evidence="17">
    <location>
        <begin position="32"/>
        <end position="88"/>
    </location>
</feature>
<dbReference type="PANTHER" id="PTHR33048:SF143">
    <property type="entry name" value="EXTRACELLULAR MEMBRANE PROTEIN CFEM DOMAIN-CONTAINING PROTEIN-RELATED"/>
    <property type="match status" value="1"/>
</dbReference>
<evidence type="ECO:0000256" key="14">
    <source>
        <dbReference type="SAM" id="MobiDB-lite"/>
    </source>
</evidence>
<evidence type="ECO:0000256" key="6">
    <source>
        <dbReference type="ARBA" id="ARBA00022622"/>
    </source>
</evidence>
<evidence type="ECO:0000256" key="15">
    <source>
        <dbReference type="SAM" id="Phobius"/>
    </source>
</evidence>
<name>A0A8H4LFB0_9HYPO</name>
<evidence type="ECO:0000256" key="16">
    <source>
        <dbReference type="SAM" id="SignalP"/>
    </source>
</evidence>
<feature type="transmembrane region" description="Helical" evidence="15">
    <location>
        <begin position="214"/>
        <end position="232"/>
    </location>
</feature>
<feature type="transmembrane region" description="Helical" evidence="15">
    <location>
        <begin position="181"/>
        <end position="202"/>
    </location>
</feature>
<organism evidence="19 20">
    <name type="scientific">Fusarium albosuccineum</name>
    <dbReference type="NCBI Taxonomy" id="1237068"/>
    <lineage>
        <taxon>Eukaryota</taxon>
        <taxon>Fungi</taxon>
        <taxon>Dikarya</taxon>
        <taxon>Ascomycota</taxon>
        <taxon>Pezizomycotina</taxon>
        <taxon>Sordariomycetes</taxon>
        <taxon>Hypocreomycetidae</taxon>
        <taxon>Hypocreales</taxon>
        <taxon>Nectriaceae</taxon>
        <taxon>Fusarium</taxon>
        <taxon>Fusarium decemcellulare species complex</taxon>
    </lineage>
</organism>
<keyword evidence="6" id="KW-0336">GPI-anchor</keyword>
<dbReference type="GO" id="GO:0005576">
    <property type="term" value="C:extracellular region"/>
    <property type="evidence" value="ECO:0007669"/>
    <property type="project" value="UniProtKB-SubCell"/>
</dbReference>
<protein>
    <submittedName>
        <fullName evidence="19">CFEM domain-containing</fullName>
    </submittedName>
</protein>
<keyword evidence="11" id="KW-1015">Disulfide bond</keyword>
<accession>A0A8H4LFB0</accession>
<keyword evidence="7 15" id="KW-0812">Transmembrane</keyword>
<dbReference type="GO" id="GO:0098552">
    <property type="term" value="C:side of membrane"/>
    <property type="evidence" value="ECO:0007669"/>
    <property type="project" value="UniProtKB-KW"/>
</dbReference>
<reference evidence="19 20" key="1">
    <citation type="submission" date="2020-01" db="EMBL/GenBank/DDBJ databases">
        <title>Identification and distribution of gene clusters putatively required for synthesis of sphingolipid metabolism inhibitors in phylogenetically diverse species of the filamentous fungus Fusarium.</title>
        <authorList>
            <person name="Kim H.-S."/>
            <person name="Busman M."/>
            <person name="Brown D.W."/>
            <person name="Divon H."/>
            <person name="Uhlig S."/>
            <person name="Proctor R.H."/>
        </authorList>
    </citation>
    <scope>NUCLEOTIDE SEQUENCE [LARGE SCALE GENOMIC DNA]</scope>
    <source>
        <strain evidence="19 20">NRRL 20459</strain>
    </source>
</reference>
<keyword evidence="10 15" id="KW-0472">Membrane</keyword>
<evidence type="ECO:0000256" key="13">
    <source>
        <dbReference type="ARBA" id="ARBA00038359"/>
    </source>
</evidence>
<evidence type="ECO:0000313" key="19">
    <source>
        <dbReference type="EMBL" id="KAF4467078.1"/>
    </source>
</evidence>
<dbReference type="Pfam" id="PF20684">
    <property type="entry name" value="Fung_rhodopsin"/>
    <property type="match status" value="1"/>
</dbReference>
<feature type="transmembrane region" description="Helical" evidence="15">
    <location>
        <begin position="252"/>
        <end position="275"/>
    </location>
</feature>
<comment type="similarity">
    <text evidence="4">Belongs to the RBT5 family.</text>
</comment>
<sequence>MRISWFLKHGILIIALLLLHVNAEDPTSLVGAPPCATNCLARLPDQSLANNSQLCQDNTFSLQLDDCVKRDCSVIEILSLTNATKTLCGAPVSHRGYEIQVTTLVMTALALVFFILRIISKCLHFLPWGMDDYAMIVAFVFVILSTITIQFMVVHGLGQDIWTLNEQQITTFFQLLLVNELTYVMALTLIKVSILLFFLTIFPDPMFRTIVKGTLIFIGLMFVAFSILGVLQRQPIWLLWEGWKDKIPRGKSLSTLAISLPHAALNVALDVWMLLLPLSQLYHLGLKLRKKIGIAAMFSVGIFAIRIRSSLIFATATDITGMNYLPLLPRHSPSYSANHPPWSAGACGVTIWSCIEICVGVLVGCMPHARQAMRAARSWMNPNRTVTPGSSAGGIFVDRSLATITATWDNDTFIQAPARVESLTLYDKGNLLGRAATISHEGQNSTPSRIPEVETREVRMPDFQQTSRDVITSNQGRSGDTFAQEEVELSRGNRNKK</sequence>
<feature type="region of interest" description="Disordered" evidence="14">
    <location>
        <begin position="437"/>
        <end position="497"/>
    </location>
</feature>
<feature type="transmembrane region" description="Helical" evidence="15">
    <location>
        <begin position="132"/>
        <end position="153"/>
    </location>
</feature>
<feature type="signal peptide" evidence="16">
    <location>
        <begin position="1"/>
        <end position="23"/>
    </location>
</feature>
<evidence type="ECO:0000256" key="1">
    <source>
        <dbReference type="ARBA" id="ARBA00004141"/>
    </source>
</evidence>
<feature type="chain" id="PRO_5034627049" evidence="16">
    <location>
        <begin position="24"/>
        <end position="497"/>
    </location>
</feature>
<evidence type="ECO:0000259" key="18">
    <source>
        <dbReference type="Pfam" id="PF20684"/>
    </source>
</evidence>
<feature type="compositionally biased region" description="Basic and acidic residues" evidence="14">
    <location>
        <begin position="451"/>
        <end position="460"/>
    </location>
</feature>
<evidence type="ECO:0000256" key="11">
    <source>
        <dbReference type="ARBA" id="ARBA00023157"/>
    </source>
</evidence>
<keyword evidence="9 15" id="KW-1133">Transmembrane helix</keyword>
<dbReference type="InterPro" id="IPR008427">
    <property type="entry name" value="Extracellular_membr_CFEM_dom"/>
</dbReference>
<keyword evidence="6" id="KW-0325">Glycoprotein</keyword>
<keyword evidence="8 16" id="KW-0732">Signal</keyword>
<comment type="similarity">
    <text evidence="13">Belongs to the SAT4 family.</text>
</comment>
<dbReference type="EMBL" id="JAADYS010000793">
    <property type="protein sequence ID" value="KAF4467078.1"/>
    <property type="molecule type" value="Genomic_DNA"/>
</dbReference>
<evidence type="ECO:0000256" key="5">
    <source>
        <dbReference type="ARBA" id="ARBA00022525"/>
    </source>
</evidence>
<keyword evidence="12" id="KW-0449">Lipoprotein</keyword>
<evidence type="ECO:0000256" key="10">
    <source>
        <dbReference type="ARBA" id="ARBA00023136"/>
    </source>
</evidence>
<feature type="compositionally biased region" description="Polar residues" evidence="14">
    <location>
        <begin position="463"/>
        <end position="478"/>
    </location>
</feature>
<feature type="transmembrane region" description="Helical" evidence="15">
    <location>
        <begin position="342"/>
        <end position="365"/>
    </location>
</feature>
<evidence type="ECO:0000256" key="9">
    <source>
        <dbReference type="ARBA" id="ARBA00022989"/>
    </source>
</evidence>
<dbReference type="InterPro" id="IPR049326">
    <property type="entry name" value="Rhodopsin_dom_fungi"/>
</dbReference>
<evidence type="ECO:0000256" key="7">
    <source>
        <dbReference type="ARBA" id="ARBA00022692"/>
    </source>
</evidence>
<evidence type="ECO:0000256" key="3">
    <source>
        <dbReference type="ARBA" id="ARBA00004613"/>
    </source>
</evidence>
<keyword evidence="5" id="KW-0964">Secreted</keyword>
<evidence type="ECO:0000256" key="12">
    <source>
        <dbReference type="ARBA" id="ARBA00023288"/>
    </source>
</evidence>
<comment type="subcellular location">
    <subcellularLocation>
        <location evidence="2">Membrane</location>
        <topology evidence="2">Lipid-anchor</topology>
        <topology evidence="2">GPI-anchor</topology>
    </subcellularLocation>
    <subcellularLocation>
        <location evidence="1">Membrane</location>
        <topology evidence="1">Multi-pass membrane protein</topology>
    </subcellularLocation>
    <subcellularLocation>
        <location evidence="3">Secreted</location>
    </subcellularLocation>
</comment>
<feature type="domain" description="Rhodopsin" evidence="18">
    <location>
        <begin position="116"/>
        <end position="374"/>
    </location>
</feature>
<feature type="transmembrane region" description="Helical" evidence="15">
    <location>
        <begin position="99"/>
        <end position="120"/>
    </location>
</feature>
<dbReference type="InterPro" id="IPR052337">
    <property type="entry name" value="SAT4-like"/>
</dbReference>
<evidence type="ECO:0000313" key="20">
    <source>
        <dbReference type="Proteomes" id="UP000554235"/>
    </source>
</evidence>